<proteinExistence type="predicted"/>
<keyword evidence="2" id="KW-1185">Reference proteome</keyword>
<accession>A0A1Y1IYG6</accession>
<organism evidence="1 2">
    <name type="scientific">Klebsormidium nitens</name>
    <name type="common">Green alga</name>
    <name type="synonym">Ulothrix nitens</name>
    <dbReference type="NCBI Taxonomy" id="105231"/>
    <lineage>
        <taxon>Eukaryota</taxon>
        <taxon>Viridiplantae</taxon>
        <taxon>Streptophyta</taxon>
        <taxon>Klebsormidiophyceae</taxon>
        <taxon>Klebsormidiales</taxon>
        <taxon>Klebsormidiaceae</taxon>
        <taxon>Klebsormidium</taxon>
    </lineage>
</organism>
<name>A0A1Y1IYG6_KLENI</name>
<dbReference type="AlphaFoldDB" id="A0A1Y1IYG6"/>
<dbReference type="Proteomes" id="UP000054558">
    <property type="component" value="Unassembled WGS sequence"/>
</dbReference>
<evidence type="ECO:0000313" key="1">
    <source>
        <dbReference type="EMBL" id="GAQ93368.1"/>
    </source>
</evidence>
<reference evidence="1 2" key="1">
    <citation type="journal article" date="2014" name="Nat. Commun.">
        <title>Klebsormidium flaccidum genome reveals primary factors for plant terrestrial adaptation.</title>
        <authorList>
            <person name="Hori K."/>
            <person name="Maruyama F."/>
            <person name="Fujisawa T."/>
            <person name="Togashi T."/>
            <person name="Yamamoto N."/>
            <person name="Seo M."/>
            <person name="Sato S."/>
            <person name="Yamada T."/>
            <person name="Mori H."/>
            <person name="Tajima N."/>
            <person name="Moriyama T."/>
            <person name="Ikeuchi M."/>
            <person name="Watanabe M."/>
            <person name="Wada H."/>
            <person name="Kobayashi K."/>
            <person name="Saito M."/>
            <person name="Masuda T."/>
            <person name="Sasaki-Sekimoto Y."/>
            <person name="Mashiguchi K."/>
            <person name="Awai K."/>
            <person name="Shimojima M."/>
            <person name="Masuda S."/>
            <person name="Iwai M."/>
            <person name="Nobusawa T."/>
            <person name="Narise T."/>
            <person name="Kondo S."/>
            <person name="Saito H."/>
            <person name="Sato R."/>
            <person name="Murakawa M."/>
            <person name="Ihara Y."/>
            <person name="Oshima-Yamada Y."/>
            <person name="Ohtaka K."/>
            <person name="Satoh M."/>
            <person name="Sonobe K."/>
            <person name="Ishii M."/>
            <person name="Ohtani R."/>
            <person name="Kanamori-Sato M."/>
            <person name="Honoki R."/>
            <person name="Miyazaki D."/>
            <person name="Mochizuki H."/>
            <person name="Umetsu J."/>
            <person name="Higashi K."/>
            <person name="Shibata D."/>
            <person name="Kamiya Y."/>
            <person name="Sato N."/>
            <person name="Nakamura Y."/>
            <person name="Tabata S."/>
            <person name="Ida S."/>
            <person name="Kurokawa K."/>
            <person name="Ohta H."/>
        </authorList>
    </citation>
    <scope>NUCLEOTIDE SEQUENCE [LARGE SCALE GENOMIC DNA]</scope>
    <source>
        <strain evidence="1 2">NIES-2285</strain>
    </source>
</reference>
<evidence type="ECO:0000313" key="2">
    <source>
        <dbReference type="Proteomes" id="UP000054558"/>
    </source>
</evidence>
<sequence>MKGPQKWFRCGPRRIPRLMGTEYFPRDVRNSESLPVRTAYEPDKPLVLYKPEGRRAVLMEGVFVVCHRTHDGPDVTRGRYLTNYDGEYQKRCLECAAQLSQSRRDKVFVPVIAKGRRLKVVSVRDVESETGAKRASKGRKQGDRKTLPKFYRLPLKLVPFLQKLLPLES</sequence>
<gene>
    <name evidence="1" type="ORF">KFL_014740020</name>
</gene>
<protein>
    <submittedName>
        <fullName evidence="1">Uncharacterized protein</fullName>
    </submittedName>
</protein>
<dbReference type="EMBL" id="DF238423">
    <property type="protein sequence ID" value="GAQ93368.1"/>
    <property type="molecule type" value="Genomic_DNA"/>
</dbReference>